<evidence type="ECO:0000256" key="6">
    <source>
        <dbReference type="ARBA" id="ARBA00022723"/>
    </source>
</evidence>
<dbReference type="GO" id="GO:0005506">
    <property type="term" value="F:iron ion binding"/>
    <property type="evidence" value="ECO:0007669"/>
    <property type="project" value="UniProtKB-UniRule"/>
</dbReference>
<evidence type="ECO:0000256" key="2">
    <source>
        <dbReference type="ARBA" id="ARBA00002792"/>
    </source>
</evidence>
<evidence type="ECO:0000256" key="5">
    <source>
        <dbReference type="ARBA" id="ARBA00022448"/>
    </source>
</evidence>
<evidence type="ECO:0000256" key="7">
    <source>
        <dbReference type="ARBA" id="ARBA00022982"/>
    </source>
</evidence>
<evidence type="ECO:0000313" key="11">
    <source>
        <dbReference type="EMBL" id="BAE52233.1"/>
    </source>
</evidence>
<dbReference type="GO" id="GO:0043448">
    <property type="term" value="P:alkane catabolic process"/>
    <property type="evidence" value="ECO:0007669"/>
    <property type="project" value="TreeGrafter"/>
</dbReference>
<keyword evidence="7 9" id="KW-0249">Electron transport</keyword>
<organism evidence="11 12">
    <name type="scientific">Paramagnetospirillum magneticum (strain ATCC 700264 / AMB-1)</name>
    <name type="common">Magnetospirillum magneticum</name>
    <dbReference type="NCBI Taxonomy" id="342108"/>
    <lineage>
        <taxon>Bacteria</taxon>
        <taxon>Pseudomonadati</taxon>
        <taxon>Pseudomonadota</taxon>
        <taxon>Alphaproteobacteria</taxon>
        <taxon>Rhodospirillales</taxon>
        <taxon>Magnetospirillaceae</taxon>
        <taxon>Paramagnetospirillum</taxon>
    </lineage>
</organism>
<dbReference type="AlphaFoldDB" id="Q2W1P2"/>
<dbReference type="PROSITE" id="PS00202">
    <property type="entry name" value="RUBREDOXIN"/>
    <property type="match status" value="1"/>
</dbReference>
<evidence type="ECO:0000256" key="9">
    <source>
        <dbReference type="RuleBase" id="RU003820"/>
    </source>
</evidence>
<proteinExistence type="inferred from homology"/>
<evidence type="ECO:0000256" key="8">
    <source>
        <dbReference type="ARBA" id="ARBA00023004"/>
    </source>
</evidence>
<dbReference type="PRINTS" id="PR00163">
    <property type="entry name" value="RUBREDOXIN"/>
</dbReference>
<dbReference type="SUPFAM" id="SSF57802">
    <property type="entry name" value="Rubredoxin-like"/>
    <property type="match status" value="1"/>
</dbReference>
<keyword evidence="8 9" id="KW-0408">Iron</keyword>
<accession>Q2W1P2</accession>
<dbReference type="PANTHER" id="PTHR47627:SF1">
    <property type="entry name" value="RUBREDOXIN-1-RELATED"/>
    <property type="match status" value="1"/>
</dbReference>
<evidence type="ECO:0000256" key="3">
    <source>
        <dbReference type="ARBA" id="ARBA00004933"/>
    </source>
</evidence>
<dbReference type="STRING" id="342108.amb3429"/>
<keyword evidence="12" id="KW-1185">Reference proteome</keyword>
<dbReference type="HOGENOM" id="CLU_128747_3_0_5"/>
<dbReference type="CDD" id="cd00730">
    <property type="entry name" value="rubredoxin"/>
    <property type="match status" value="1"/>
</dbReference>
<dbReference type="KEGG" id="mag:amb3429"/>
<comment type="pathway">
    <text evidence="3">Hydrocarbon metabolism; alkane degradation.</text>
</comment>
<dbReference type="InterPro" id="IPR050526">
    <property type="entry name" value="Rubredoxin_ET"/>
</dbReference>
<keyword evidence="5" id="KW-0813">Transport</keyword>
<sequence length="68" mass="7410">MMSDDQIWICVICGLVYDPVLGLPEDGIPPGTAFEDIPDDWSCPDCGCSKADFEPHSEAAWIPPKMAI</sequence>
<dbReference type="Proteomes" id="UP000007058">
    <property type="component" value="Chromosome"/>
</dbReference>
<dbReference type="InterPro" id="IPR018527">
    <property type="entry name" value="Rubredoxin_Fe_BS"/>
</dbReference>
<comment type="cofactor">
    <cofactor evidence="1 9">
        <name>Fe(3+)</name>
        <dbReference type="ChEBI" id="CHEBI:29034"/>
    </cofactor>
</comment>
<dbReference type="FunFam" id="2.20.28.10:FF:000001">
    <property type="entry name" value="Rubredoxin"/>
    <property type="match status" value="1"/>
</dbReference>
<keyword evidence="6 9" id="KW-0479">Metal-binding</keyword>
<dbReference type="GO" id="GO:0009055">
    <property type="term" value="F:electron transfer activity"/>
    <property type="evidence" value="ECO:0007669"/>
    <property type="project" value="TreeGrafter"/>
</dbReference>
<comment type="similarity">
    <text evidence="4 9">Belongs to the rubredoxin family.</text>
</comment>
<feature type="domain" description="Rubredoxin-like" evidence="10">
    <location>
        <begin position="5"/>
        <end position="56"/>
    </location>
</feature>
<dbReference type="PROSITE" id="PS50903">
    <property type="entry name" value="RUBREDOXIN_LIKE"/>
    <property type="match status" value="1"/>
</dbReference>
<comment type="function">
    <text evidence="2">Involved in the hydrocarbon hydroxylating system, which transfers electrons from NADH to rubredoxin reductase and then through rubredoxin to alkane 1 monooxygenase.</text>
</comment>
<dbReference type="InterPro" id="IPR024935">
    <property type="entry name" value="Rubredoxin_dom"/>
</dbReference>
<dbReference type="PANTHER" id="PTHR47627">
    <property type="entry name" value="RUBREDOXIN"/>
    <property type="match status" value="1"/>
</dbReference>
<dbReference type="InterPro" id="IPR024934">
    <property type="entry name" value="Rubredoxin-like_dom"/>
</dbReference>
<evidence type="ECO:0000256" key="1">
    <source>
        <dbReference type="ARBA" id="ARBA00001965"/>
    </source>
</evidence>
<dbReference type="EMBL" id="AP007255">
    <property type="protein sequence ID" value="BAE52233.1"/>
    <property type="molecule type" value="Genomic_DNA"/>
</dbReference>
<reference evidence="11 12" key="1">
    <citation type="journal article" date="2005" name="DNA Res.">
        <title>Complete genome sequence of the facultative anaerobic magnetotactic bacterium Magnetospirillum sp. strain AMB-1.</title>
        <authorList>
            <person name="Matsunaga T."/>
            <person name="Okamura Y."/>
            <person name="Fukuda Y."/>
            <person name="Wahyudi A.T."/>
            <person name="Murase Y."/>
            <person name="Takeyama H."/>
        </authorList>
    </citation>
    <scope>NUCLEOTIDE SEQUENCE [LARGE SCALE GENOMIC DNA]</scope>
    <source>
        <strain evidence="12">ATCC 700264 / AMB-1</strain>
    </source>
</reference>
<evidence type="ECO:0000256" key="4">
    <source>
        <dbReference type="ARBA" id="ARBA00005337"/>
    </source>
</evidence>
<evidence type="ECO:0000313" key="12">
    <source>
        <dbReference type="Proteomes" id="UP000007058"/>
    </source>
</evidence>
<protein>
    <recommendedName>
        <fullName evidence="9">Rubredoxin</fullName>
    </recommendedName>
</protein>
<evidence type="ECO:0000259" key="10">
    <source>
        <dbReference type="PROSITE" id="PS50903"/>
    </source>
</evidence>
<gene>
    <name evidence="11" type="ordered locus">amb3429</name>
</gene>
<dbReference type="Gene3D" id="2.20.28.10">
    <property type="match status" value="1"/>
</dbReference>
<name>Q2W1P2_PARM1</name>
<dbReference type="Pfam" id="PF00301">
    <property type="entry name" value="Rubredoxin"/>
    <property type="match status" value="1"/>
</dbReference>